<keyword evidence="1 3" id="KW-0646">Protease inhibitor</keyword>
<dbReference type="PANTHER" id="PTHR11413:SF103">
    <property type="entry name" value="CYSTEINE PROTEINASE INHIBITOR 12"/>
    <property type="match status" value="1"/>
</dbReference>
<dbReference type="EMBL" id="BTGU01008251">
    <property type="protein sequence ID" value="GMN26277.1"/>
    <property type="molecule type" value="Genomic_DNA"/>
</dbReference>
<evidence type="ECO:0000256" key="3">
    <source>
        <dbReference type="RuleBase" id="RU362130"/>
    </source>
</evidence>
<dbReference type="Gene3D" id="3.10.450.10">
    <property type="match status" value="1"/>
</dbReference>
<evidence type="ECO:0000313" key="6">
    <source>
        <dbReference type="Proteomes" id="UP001187192"/>
    </source>
</evidence>
<dbReference type="InterPro" id="IPR046350">
    <property type="entry name" value="Cystatin_sf"/>
</dbReference>
<gene>
    <name evidence="5" type="ORF">TIFTF001_050410</name>
</gene>
<keyword evidence="6" id="KW-1185">Reference proteome</keyword>
<proteinExistence type="inferred from homology"/>
<dbReference type="Pfam" id="PF16845">
    <property type="entry name" value="SQAPI"/>
    <property type="match status" value="1"/>
</dbReference>
<feature type="domain" description="Cystatin" evidence="4">
    <location>
        <begin position="85"/>
        <end position="144"/>
    </location>
</feature>
<evidence type="ECO:0000313" key="5">
    <source>
        <dbReference type="EMBL" id="GMN26277.1"/>
    </source>
</evidence>
<name>A0AA88CR42_FICCA</name>
<dbReference type="Gramene" id="FCD_00036822-RA">
    <property type="protein sequence ID" value="FCD_00036822-RA:cds"/>
    <property type="gene ID" value="FCD_00036822"/>
</dbReference>
<evidence type="ECO:0000259" key="4">
    <source>
        <dbReference type="Pfam" id="PF16845"/>
    </source>
</evidence>
<dbReference type="AlphaFoldDB" id="A0AA88CR42"/>
<protein>
    <recommendedName>
        <fullName evidence="3">Cysteine proteinase inhibitor</fullName>
    </recommendedName>
</protein>
<comment type="caution">
    <text evidence="5">The sequence shown here is derived from an EMBL/GenBank/DDBJ whole genome shotgun (WGS) entry which is preliminary data.</text>
</comment>
<reference evidence="5" key="1">
    <citation type="submission" date="2023-07" db="EMBL/GenBank/DDBJ databases">
        <title>draft genome sequence of fig (Ficus carica).</title>
        <authorList>
            <person name="Takahashi T."/>
            <person name="Nishimura K."/>
        </authorList>
    </citation>
    <scope>NUCLEOTIDE SEQUENCE</scope>
</reference>
<dbReference type="GO" id="GO:0004869">
    <property type="term" value="F:cysteine-type endopeptidase inhibitor activity"/>
    <property type="evidence" value="ECO:0007669"/>
    <property type="project" value="UniProtKB-KW"/>
</dbReference>
<evidence type="ECO:0000256" key="2">
    <source>
        <dbReference type="ARBA" id="ARBA00022704"/>
    </source>
</evidence>
<dbReference type="Proteomes" id="UP001187192">
    <property type="component" value="Unassembled WGS sequence"/>
</dbReference>
<organism evidence="5 6">
    <name type="scientific">Ficus carica</name>
    <name type="common">Common fig</name>
    <dbReference type="NCBI Taxonomy" id="3494"/>
    <lineage>
        <taxon>Eukaryota</taxon>
        <taxon>Viridiplantae</taxon>
        <taxon>Streptophyta</taxon>
        <taxon>Embryophyta</taxon>
        <taxon>Tracheophyta</taxon>
        <taxon>Spermatophyta</taxon>
        <taxon>Magnoliopsida</taxon>
        <taxon>eudicotyledons</taxon>
        <taxon>Gunneridae</taxon>
        <taxon>Pentapetalae</taxon>
        <taxon>rosids</taxon>
        <taxon>fabids</taxon>
        <taxon>Rosales</taxon>
        <taxon>Moraceae</taxon>
        <taxon>Ficeae</taxon>
        <taxon>Ficus</taxon>
    </lineage>
</organism>
<dbReference type="InterPro" id="IPR000010">
    <property type="entry name" value="Cystatin_dom"/>
</dbReference>
<keyword evidence="2 3" id="KW-0789">Thiol protease inhibitor</keyword>
<evidence type="ECO:0000256" key="1">
    <source>
        <dbReference type="ARBA" id="ARBA00022690"/>
    </source>
</evidence>
<sequence>MADATNTPKENDGDSIDYAHLFEKREVPTHRRKPNRANLLKYAWQITESEGFYVEDNLDLGVNLKSGRIHPSTEGDMDDEILATYFAVEEYNKKEGKDLIIVRLVRSNWQRVTGHTYFLTLEASDGSLYEAKVFHNMHDKFELLFFRPAKYNPGTESRSSSNEFPPNCLLVWLSLLLLGEWMHLRTHVSDFGMLCSMFYLRLVFKLTGVAAFLFLPKKGCLFCLRLMCIRDFDI</sequence>
<dbReference type="PANTHER" id="PTHR11413">
    <property type="entry name" value="CYSTATIN FAMILY MEMBER"/>
    <property type="match status" value="1"/>
</dbReference>
<dbReference type="SUPFAM" id="SSF54403">
    <property type="entry name" value="Cystatin/monellin"/>
    <property type="match status" value="1"/>
</dbReference>
<accession>A0AA88CR42</accession>
<comment type="similarity">
    <text evidence="3">Belongs to the cystatin family. Phytocystatin subfamily.</text>
</comment>
<dbReference type="InterPro" id="IPR027214">
    <property type="entry name" value="Cystatin"/>
</dbReference>